<protein>
    <submittedName>
        <fullName evidence="8">Chromate efflux transporter</fullName>
    </submittedName>
</protein>
<evidence type="ECO:0000256" key="3">
    <source>
        <dbReference type="ARBA" id="ARBA00022475"/>
    </source>
</evidence>
<comment type="subcellular location">
    <subcellularLocation>
        <location evidence="1">Cell membrane</location>
        <topology evidence="1">Multi-pass membrane protein</topology>
    </subcellularLocation>
</comment>
<evidence type="ECO:0000256" key="6">
    <source>
        <dbReference type="ARBA" id="ARBA00023136"/>
    </source>
</evidence>
<feature type="transmembrane region" description="Helical" evidence="7">
    <location>
        <begin position="334"/>
        <end position="354"/>
    </location>
</feature>
<dbReference type="EMBL" id="CP080507">
    <property type="protein sequence ID" value="QYM78244.1"/>
    <property type="molecule type" value="Genomic_DNA"/>
</dbReference>
<feature type="transmembrane region" description="Helical" evidence="7">
    <location>
        <begin position="266"/>
        <end position="289"/>
    </location>
</feature>
<evidence type="ECO:0000256" key="5">
    <source>
        <dbReference type="ARBA" id="ARBA00022989"/>
    </source>
</evidence>
<evidence type="ECO:0000313" key="9">
    <source>
        <dbReference type="Proteomes" id="UP000825051"/>
    </source>
</evidence>
<keyword evidence="6 7" id="KW-0472">Membrane</keyword>
<reference evidence="8" key="1">
    <citation type="submission" date="2021-08" db="EMBL/GenBank/DDBJ databases">
        <title>Genome of a novel bacterium of the phylum Verrucomicrobia, Oleiharenicola sp. KSB-15.</title>
        <authorList>
            <person name="Chung J.-H."/>
            <person name="Ahn J.-H."/>
            <person name="Yoon Y."/>
            <person name="Kim D.-Y."/>
            <person name="An S.-H."/>
            <person name="Park I."/>
            <person name="Yeon J."/>
        </authorList>
    </citation>
    <scope>NUCLEOTIDE SEQUENCE</scope>
    <source>
        <strain evidence="8">KSB-15</strain>
    </source>
</reference>
<dbReference type="InterPro" id="IPR003370">
    <property type="entry name" value="Chromate_transpt"/>
</dbReference>
<dbReference type="NCBIfam" id="TIGR00937">
    <property type="entry name" value="2A51"/>
    <property type="match status" value="1"/>
</dbReference>
<feature type="transmembrane region" description="Helical" evidence="7">
    <location>
        <begin position="166"/>
        <end position="185"/>
    </location>
</feature>
<gene>
    <name evidence="8" type="primary">chrA</name>
    <name evidence="8" type="ORF">K0B96_13155</name>
</gene>
<keyword evidence="5 7" id="KW-1133">Transmembrane helix</keyword>
<proteinExistence type="inferred from homology"/>
<sequence length="399" mass="41630">MNDRSQPASLTEVFLVFLRLGCTSFGGPVAHLGYFHDECVQRRRWLDGAAYADLLALCQFLPGPASSQLVFALGRHRAGLAGALLASAAFILPSAILMLLFAGGLHRWGQHPDAGWLQGLKIAAVAVVAKAVWTMGRRLCPDLLRLALAAAAAAFVLLLATAWSQIAALLAGAAVGWIALQRAVVVATPASSPPRRSLFAGGGALLLWALLLFGLPLIPWSPDGAGAVFTGFYRAGSLVFGGGHVVLPMLREVVVPTGWTTDNVFLAGYGAAQAVPGPLFSFTACLGALLHAGPGGIVGGLWALFAIYLPAWLLIGGALPFWETLRALPALRAALAGANAAVVGILLAAFYQPVWLTAIHDWRDVALAVAAFLALHVWARPAWMVVIAAAVLGQLLLGS</sequence>
<feature type="transmembrane region" description="Helical" evidence="7">
    <location>
        <begin position="197"/>
        <end position="220"/>
    </location>
</feature>
<feature type="transmembrane region" description="Helical" evidence="7">
    <location>
        <begin position="54"/>
        <end position="73"/>
    </location>
</feature>
<name>A0A8F9TUY5_9BACT</name>
<keyword evidence="4 7" id="KW-0812">Transmembrane</keyword>
<feature type="transmembrane region" description="Helical" evidence="7">
    <location>
        <begin position="301"/>
        <end position="322"/>
    </location>
</feature>
<dbReference type="GO" id="GO:0015109">
    <property type="term" value="F:chromate transmembrane transporter activity"/>
    <property type="evidence" value="ECO:0007669"/>
    <property type="project" value="InterPro"/>
</dbReference>
<feature type="transmembrane region" description="Helical" evidence="7">
    <location>
        <begin position="143"/>
        <end position="160"/>
    </location>
</feature>
<feature type="transmembrane region" description="Helical" evidence="7">
    <location>
        <begin position="232"/>
        <end position="254"/>
    </location>
</feature>
<accession>A0A8F9TUY5</accession>
<dbReference type="Proteomes" id="UP000825051">
    <property type="component" value="Chromosome"/>
</dbReference>
<keyword evidence="3" id="KW-1003">Cell membrane</keyword>
<dbReference type="RefSeq" id="WP_220161348.1">
    <property type="nucleotide sequence ID" value="NZ_CP080507.1"/>
</dbReference>
<comment type="similarity">
    <text evidence="2">Belongs to the chromate ion transporter (CHR) (TC 2.A.51) family.</text>
</comment>
<feature type="transmembrane region" description="Helical" evidence="7">
    <location>
        <begin position="366"/>
        <end position="397"/>
    </location>
</feature>
<dbReference type="PANTHER" id="PTHR33567:SF3">
    <property type="entry name" value="CHROMATE ION TRANSPORTER (EUROFUNG)"/>
    <property type="match status" value="1"/>
</dbReference>
<organism evidence="8 9">
    <name type="scientific">Horticoccus luteus</name>
    <dbReference type="NCBI Taxonomy" id="2862869"/>
    <lineage>
        <taxon>Bacteria</taxon>
        <taxon>Pseudomonadati</taxon>
        <taxon>Verrucomicrobiota</taxon>
        <taxon>Opitutia</taxon>
        <taxon>Opitutales</taxon>
        <taxon>Opitutaceae</taxon>
        <taxon>Horticoccus</taxon>
    </lineage>
</organism>
<evidence type="ECO:0000256" key="1">
    <source>
        <dbReference type="ARBA" id="ARBA00004651"/>
    </source>
</evidence>
<evidence type="ECO:0000313" key="8">
    <source>
        <dbReference type="EMBL" id="QYM78244.1"/>
    </source>
</evidence>
<dbReference type="InterPro" id="IPR014047">
    <property type="entry name" value="Chr_Tranpt_l_chain"/>
</dbReference>
<evidence type="ECO:0000256" key="7">
    <source>
        <dbReference type="SAM" id="Phobius"/>
    </source>
</evidence>
<dbReference type="Pfam" id="PF02417">
    <property type="entry name" value="Chromate_transp"/>
    <property type="match status" value="2"/>
</dbReference>
<dbReference type="GO" id="GO:0005886">
    <property type="term" value="C:plasma membrane"/>
    <property type="evidence" value="ECO:0007669"/>
    <property type="project" value="UniProtKB-SubCell"/>
</dbReference>
<keyword evidence="9" id="KW-1185">Reference proteome</keyword>
<feature type="transmembrane region" description="Helical" evidence="7">
    <location>
        <begin position="80"/>
        <end position="103"/>
    </location>
</feature>
<evidence type="ECO:0000256" key="4">
    <source>
        <dbReference type="ARBA" id="ARBA00022692"/>
    </source>
</evidence>
<feature type="transmembrane region" description="Helical" evidence="7">
    <location>
        <begin position="115"/>
        <end position="136"/>
    </location>
</feature>
<feature type="transmembrane region" description="Helical" evidence="7">
    <location>
        <begin position="12"/>
        <end position="34"/>
    </location>
</feature>
<dbReference type="PIRSF" id="PIRSF004810">
    <property type="entry name" value="ChrA"/>
    <property type="match status" value="1"/>
</dbReference>
<dbReference type="KEGG" id="ole:K0B96_13155"/>
<dbReference type="AlphaFoldDB" id="A0A8F9TUY5"/>
<dbReference type="PANTHER" id="PTHR33567">
    <property type="entry name" value="CHROMATE ION TRANSPORTER (EUROFUNG)"/>
    <property type="match status" value="1"/>
</dbReference>
<evidence type="ECO:0000256" key="2">
    <source>
        <dbReference type="ARBA" id="ARBA00005262"/>
    </source>
</evidence>